<evidence type="ECO:0000313" key="8">
    <source>
        <dbReference type="Proteomes" id="UP000054771"/>
    </source>
</evidence>
<dbReference type="InterPro" id="IPR036864">
    <property type="entry name" value="Zn2-C6_fun-type_DNA-bd_sf"/>
</dbReference>
<evidence type="ECO:0000256" key="4">
    <source>
        <dbReference type="ARBA" id="ARBA00023242"/>
    </source>
</evidence>
<dbReference type="CDD" id="cd00067">
    <property type="entry name" value="GAL4"/>
    <property type="match status" value="1"/>
</dbReference>
<keyword evidence="2" id="KW-0238">DNA-binding</keyword>
<dbReference type="Gene3D" id="4.10.240.10">
    <property type="entry name" value="Zn(2)-C6 fungal-type DNA-binding domain"/>
    <property type="match status" value="1"/>
</dbReference>
<evidence type="ECO:0000256" key="2">
    <source>
        <dbReference type="ARBA" id="ARBA00023125"/>
    </source>
</evidence>
<accession>A0A0U5GHC6</accession>
<dbReference type="GO" id="GO:0008270">
    <property type="term" value="F:zinc ion binding"/>
    <property type="evidence" value="ECO:0007669"/>
    <property type="project" value="InterPro"/>
</dbReference>
<dbReference type="PANTHER" id="PTHR37534:SF49">
    <property type="entry name" value="LYSINE BIOSYNTHESIS REGULATORY PROTEIN LYS14"/>
    <property type="match status" value="1"/>
</dbReference>
<dbReference type="SMART" id="SM00066">
    <property type="entry name" value="GAL4"/>
    <property type="match status" value="1"/>
</dbReference>
<protein>
    <recommendedName>
        <fullName evidence="6">Zn(2)-C6 fungal-type domain-containing protein</fullName>
    </recommendedName>
</protein>
<keyword evidence="5" id="KW-0812">Transmembrane</keyword>
<proteinExistence type="predicted"/>
<feature type="transmembrane region" description="Helical" evidence="5">
    <location>
        <begin position="478"/>
        <end position="495"/>
    </location>
</feature>
<dbReference type="STRING" id="454130.A0A0U5GHC6"/>
<keyword evidence="1" id="KW-0805">Transcription regulation</keyword>
<dbReference type="PANTHER" id="PTHR37534">
    <property type="entry name" value="TRANSCRIPTIONAL ACTIVATOR PROTEIN UGA3"/>
    <property type="match status" value="1"/>
</dbReference>
<organism evidence="7 8">
    <name type="scientific">Aspergillus calidoustus</name>
    <dbReference type="NCBI Taxonomy" id="454130"/>
    <lineage>
        <taxon>Eukaryota</taxon>
        <taxon>Fungi</taxon>
        <taxon>Dikarya</taxon>
        <taxon>Ascomycota</taxon>
        <taxon>Pezizomycotina</taxon>
        <taxon>Eurotiomycetes</taxon>
        <taxon>Eurotiomycetidae</taxon>
        <taxon>Eurotiales</taxon>
        <taxon>Aspergillaceae</taxon>
        <taxon>Aspergillus</taxon>
        <taxon>Aspergillus subgen. Nidulantes</taxon>
    </lineage>
</organism>
<evidence type="ECO:0000259" key="6">
    <source>
        <dbReference type="PROSITE" id="PS50048"/>
    </source>
</evidence>
<dbReference type="OrthoDB" id="648861at2759"/>
<keyword evidence="4" id="KW-0539">Nucleus</keyword>
<reference evidence="8" key="1">
    <citation type="journal article" date="2016" name="Genome Announc.">
        <title>Draft genome sequences of fungus Aspergillus calidoustus.</title>
        <authorList>
            <person name="Horn F."/>
            <person name="Linde J."/>
            <person name="Mattern D.J."/>
            <person name="Walther G."/>
            <person name="Guthke R."/>
            <person name="Scherlach K."/>
            <person name="Martin K."/>
            <person name="Brakhage A.A."/>
            <person name="Petzke L."/>
            <person name="Valiante V."/>
        </authorList>
    </citation>
    <scope>NUCLEOTIDE SEQUENCE [LARGE SCALE GENOMIC DNA]</scope>
    <source>
        <strain evidence="8">SF006504</strain>
    </source>
</reference>
<feature type="domain" description="Zn(2)-C6 fungal-type" evidence="6">
    <location>
        <begin position="26"/>
        <end position="64"/>
    </location>
</feature>
<keyword evidence="5" id="KW-1133">Transmembrane helix</keyword>
<keyword evidence="3" id="KW-0804">Transcription</keyword>
<keyword evidence="8" id="KW-1185">Reference proteome</keyword>
<name>A0A0U5GHC6_ASPCI</name>
<dbReference type="OMA" id="IYQDWVS"/>
<evidence type="ECO:0000256" key="5">
    <source>
        <dbReference type="SAM" id="Phobius"/>
    </source>
</evidence>
<keyword evidence="5" id="KW-0472">Membrane</keyword>
<evidence type="ECO:0000313" key="7">
    <source>
        <dbReference type="EMBL" id="CEL11104.1"/>
    </source>
</evidence>
<evidence type="ECO:0000256" key="3">
    <source>
        <dbReference type="ARBA" id="ARBA00023163"/>
    </source>
</evidence>
<sequence length="606" mass="67648">MNEQRTPGCCPGKAIEQPRTARSRTGCRTCRIRKVKCDEERLRIDGQHEPQCRRCSAARILCEWQGGPIPRKKTSKKGSSTMSQEGRECQTLVVRAHAGHTAIPSTTAPQPPQSISSPANTLQAANSLSLSTFDRLCLDYLESSALVIVLGKHWPWSTICYAYHRIAVREPMLMSAILASTASEIYQSRHHGQGTPSGIPDQSEPAEIDARVHYGRALSGLREALTKESKTPEQVEAIFITLWLLLDYENRFGGGAAAINIHIRGIQGLLFDHVVPSLKCPQRSLPAAIEQQDEAIPSYPSSTAVTGIPEVSDCGTEYDLYDGQLRRTAVPLFLLWTLYFYTPGAVLNAAQSSSIDDTLLRSFLLANRDRGDLTLADLYRISRQSPARFWGDSYPATAKLDDLENLPGLKLYHRSHVTQFKITELFRRGSSGLAGEDSYARILNEIIGISEEYDVVLSSAKAAQSCDIDGSGRRVMETIYWASITFYGTIVYFYLCTKQLAQKHCTQNQRQPSRLIPLETAVSHVLELSLRLYRSRPRLMLRIPWQLFIAGIASSDTIYQDWVSIRLRELGRYGRNFTRLSDRYDEIIRGGDPFASVRGLGVLEAG</sequence>
<dbReference type="GO" id="GO:0005634">
    <property type="term" value="C:nucleus"/>
    <property type="evidence" value="ECO:0007669"/>
    <property type="project" value="TreeGrafter"/>
</dbReference>
<dbReference type="AlphaFoldDB" id="A0A0U5GHC6"/>
<gene>
    <name evidence="7" type="ORF">ASPCAL14210</name>
</gene>
<dbReference type="Pfam" id="PF00172">
    <property type="entry name" value="Zn_clus"/>
    <property type="match status" value="1"/>
</dbReference>
<evidence type="ECO:0000256" key="1">
    <source>
        <dbReference type="ARBA" id="ARBA00023015"/>
    </source>
</evidence>
<dbReference type="GO" id="GO:0000981">
    <property type="term" value="F:DNA-binding transcription factor activity, RNA polymerase II-specific"/>
    <property type="evidence" value="ECO:0007669"/>
    <property type="project" value="InterPro"/>
</dbReference>
<dbReference type="EMBL" id="CDMC01000023">
    <property type="protein sequence ID" value="CEL11104.1"/>
    <property type="molecule type" value="Genomic_DNA"/>
</dbReference>
<dbReference type="PROSITE" id="PS50048">
    <property type="entry name" value="ZN2_CY6_FUNGAL_2"/>
    <property type="match status" value="1"/>
</dbReference>
<dbReference type="InterPro" id="IPR001138">
    <property type="entry name" value="Zn2Cys6_DnaBD"/>
</dbReference>
<dbReference type="SUPFAM" id="SSF57701">
    <property type="entry name" value="Zn2/Cys6 DNA-binding domain"/>
    <property type="match status" value="1"/>
</dbReference>
<dbReference type="Proteomes" id="UP000054771">
    <property type="component" value="Unassembled WGS sequence"/>
</dbReference>
<dbReference type="GO" id="GO:0000976">
    <property type="term" value="F:transcription cis-regulatory region binding"/>
    <property type="evidence" value="ECO:0007669"/>
    <property type="project" value="TreeGrafter"/>
</dbReference>
<dbReference type="GO" id="GO:0045944">
    <property type="term" value="P:positive regulation of transcription by RNA polymerase II"/>
    <property type="evidence" value="ECO:0007669"/>
    <property type="project" value="TreeGrafter"/>
</dbReference>